<feature type="domain" description="Putative auto-transporter adhesin head GIN" evidence="2">
    <location>
        <begin position="162"/>
        <end position="270"/>
    </location>
</feature>
<dbReference type="EMBL" id="FNUT01000006">
    <property type="protein sequence ID" value="SEG26211.1"/>
    <property type="molecule type" value="Genomic_DNA"/>
</dbReference>
<dbReference type="Proteomes" id="UP000236731">
    <property type="component" value="Unassembled WGS sequence"/>
</dbReference>
<sequence length="286" mass="30005">MENYHIRIAKISYCAILIAGHEYVFLIDNNLLTSRKIIMKKLLTIALLGCATLTYGQHKETRKIGQFNGISVSQGIRAEFVQSNRNEVVVDVSKADLLAKIETKVSNNTLVIRVKPNSKIYNAKNLSVTVYSNARLQQVSASSAGKLTSTAAIHTENFKADASSSGSIALGKIESRTATIHASSAGKVHGQLRVKELQIDASSSGSVALKGSATNAKINASSSGSALLDDLTVSNVNVGASSGASVNIDVKNSIVANASSGGDIKYSGNPSKTDFNRSSGGSVSSK</sequence>
<dbReference type="InterPro" id="IPR021255">
    <property type="entry name" value="DUF2807"/>
</dbReference>
<evidence type="ECO:0000313" key="3">
    <source>
        <dbReference type="EMBL" id="SEG26211.1"/>
    </source>
</evidence>
<reference evidence="4" key="1">
    <citation type="submission" date="2016-10" db="EMBL/GenBank/DDBJ databases">
        <authorList>
            <person name="Varghese N."/>
            <person name="Submissions S."/>
        </authorList>
    </citation>
    <scope>NUCLEOTIDE SEQUENCE [LARGE SCALE GENOMIC DNA]</scope>
    <source>
        <strain evidence="4">DSM 22361</strain>
    </source>
</reference>
<protein>
    <submittedName>
        <fullName evidence="3">Putative auto-transporter adhesin, head GIN domain</fullName>
    </submittedName>
</protein>
<dbReference type="Pfam" id="PF10988">
    <property type="entry name" value="DUF2807"/>
    <property type="match status" value="1"/>
</dbReference>
<dbReference type="AlphaFoldDB" id="A0A1H5YQ32"/>
<evidence type="ECO:0000313" key="4">
    <source>
        <dbReference type="Proteomes" id="UP000236731"/>
    </source>
</evidence>
<keyword evidence="4" id="KW-1185">Reference proteome</keyword>
<feature type="region of interest" description="Disordered" evidence="1">
    <location>
        <begin position="259"/>
        <end position="286"/>
    </location>
</feature>
<accession>A0A1H5YQ32</accession>
<organism evidence="3 4">
    <name type="scientific">Sphingobacterium lactis</name>
    <dbReference type="NCBI Taxonomy" id="797291"/>
    <lineage>
        <taxon>Bacteria</taxon>
        <taxon>Pseudomonadati</taxon>
        <taxon>Bacteroidota</taxon>
        <taxon>Sphingobacteriia</taxon>
        <taxon>Sphingobacteriales</taxon>
        <taxon>Sphingobacteriaceae</taxon>
        <taxon>Sphingobacterium</taxon>
    </lineage>
</organism>
<evidence type="ECO:0000259" key="2">
    <source>
        <dbReference type="Pfam" id="PF10988"/>
    </source>
</evidence>
<evidence type="ECO:0000256" key="1">
    <source>
        <dbReference type="SAM" id="MobiDB-lite"/>
    </source>
</evidence>
<gene>
    <name evidence="3" type="ORF">SAMN05421877_10685</name>
</gene>
<proteinExistence type="predicted"/>
<name>A0A1H5YQ32_9SPHI</name>
<dbReference type="Gene3D" id="2.160.20.120">
    <property type="match status" value="1"/>
</dbReference>
<feature type="compositionally biased region" description="Polar residues" evidence="1">
    <location>
        <begin position="268"/>
        <end position="286"/>
    </location>
</feature>